<dbReference type="EMBL" id="CP011797">
    <property type="protein sequence ID" value="ATX75607.1"/>
    <property type="molecule type" value="Genomic_DNA"/>
</dbReference>
<gene>
    <name evidence="1" type="ORF">REIFOR_00432</name>
</gene>
<dbReference type="KEGG" id="rfo:REIFOR_00432"/>
<dbReference type="AlphaFoldDB" id="A0A2K8KKZ4"/>
<evidence type="ECO:0000313" key="1">
    <source>
        <dbReference type="EMBL" id="ATX75607.1"/>
    </source>
</evidence>
<protein>
    <submittedName>
        <fullName evidence="1">Uncharacterized protein</fullName>
    </submittedName>
</protein>
<accession>A0A2K8KKZ4</accession>
<dbReference type="Proteomes" id="UP000229757">
    <property type="component" value="Chromosome"/>
</dbReference>
<proteinExistence type="predicted"/>
<name>A0A2K8KKZ4_9GAMM</name>
<keyword evidence="2" id="KW-1185">Reference proteome</keyword>
<reference evidence="1 2" key="1">
    <citation type="journal article" date="2017" name="Environ. Microbiol.">
        <title>Genomic and physiological analyses of 'Reinekea forsetii' reveal a versatile opportunistic lifestyle during spring algae blooms.</title>
        <authorList>
            <person name="Avci B."/>
            <person name="Hahnke R.L."/>
            <person name="Chafee M."/>
            <person name="Fischer T."/>
            <person name="Gruber-Vodicka H."/>
            <person name="Tegetmeyer H.E."/>
            <person name="Harder J."/>
            <person name="Fuchs B.M."/>
            <person name="Amann R.I."/>
            <person name="Teeling H."/>
        </authorList>
    </citation>
    <scope>NUCLEOTIDE SEQUENCE [LARGE SCALE GENOMIC DNA]</scope>
    <source>
        <strain evidence="1 2">Hel1_31_D35</strain>
    </source>
</reference>
<evidence type="ECO:0000313" key="2">
    <source>
        <dbReference type="Proteomes" id="UP000229757"/>
    </source>
</evidence>
<organism evidence="1 2">
    <name type="scientific">Reinekea forsetii</name>
    <dbReference type="NCBI Taxonomy" id="1336806"/>
    <lineage>
        <taxon>Bacteria</taxon>
        <taxon>Pseudomonadati</taxon>
        <taxon>Pseudomonadota</taxon>
        <taxon>Gammaproteobacteria</taxon>
        <taxon>Oceanospirillales</taxon>
        <taxon>Saccharospirillaceae</taxon>
        <taxon>Reinekea</taxon>
    </lineage>
</organism>
<sequence>MQFSESRRALKMNCWQASVAENDFLVEIYRPASEQAVIWGCERHSIVPFGPAKTLINSRSDAA</sequence>